<organism evidence="1 2">
    <name type="scientific">Actinomadura violacea</name>
    <dbReference type="NCBI Taxonomy" id="2819934"/>
    <lineage>
        <taxon>Bacteria</taxon>
        <taxon>Bacillati</taxon>
        <taxon>Actinomycetota</taxon>
        <taxon>Actinomycetes</taxon>
        <taxon>Streptosporangiales</taxon>
        <taxon>Thermomonosporaceae</taxon>
        <taxon>Actinomadura</taxon>
    </lineage>
</organism>
<reference evidence="1 2" key="1">
    <citation type="submission" date="2021-03" db="EMBL/GenBank/DDBJ databases">
        <title>Actinomadura violae sp. nov., isolated from lichen in Thailand.</title>
        <authorList>
            <person name="Kanchanasin P."/>
            <person name="Saeng-In P."/>
            <person name="Phongsopitanun W."/>
            <person name="Yuki M."/>
            <person name="Kudo T."/>
            <person name="Ohkuma M."/>
            <person name="Tanasupawat S."/>
        </authorList>
    </citation>
    <scope>NUCLEOTIDE SEQUENCE [LARGE SCALE GENOMIC DNA]</scope>
    <source>
        <strain evidence="1 2">LCR2-06</strain>
    </source>
</reference>
<comment type="caution">
    <text evidence="1">The sequence shown here is derived from an EMBL/GenBank/DDBJ whole genome shotgun (WGS) entry which is preliminary data.</text>
</comment>
<sequence length="132" mass="13942">MGFYTPAGQELSTAVWAALDVAGLKGLETGKEPRHPEGFGDGGFRLRGHGDKVEVFYAVDEFLDEEPGRHPIAAVMIGAIAAVLTANGFAFTVQPTTEDDAEDRENPTGHRYGAVLLVHAKSPAPPGTDAPK</sequence>
<name>A0ABS3RZN7_9ACTN</name>
<gene>
    <name evidence="1" type="ORF">J4709_28420</name>
</gene>
<dbReference type="Proteomes" id="UP000680206">
    <property type="component" value="Unassembled WGS sequence"/>
</dbReference>
<evidence type="ECO:0000313" key="1">
    <source>
        <dbReference type="EMBL" id="MBO2461514.1"/>
    </source>
</evidence>
<protein>
    <submittedName>
        <fullName evidence="1">Uncharacterized protein</fullName>
    </submittedName>
</protein>
<dbReference type="RefSeq" id="WP_208244873.1">
    <property type="nucleotide sequence ID" value="NZ_JAGEPF010000018.1"/>
</dbReference>
<keyword evidence="2" id="KW-1185">Reference proteome</keyword>
<accession>A0ABS3RZN7</accession>
<dbReference type="EMBL" id="JAGEPF010000018">
    <property type="protein sequence ID" value="MBO2461514.1"/>
    <property type="molecule type" value="Genomic_DNA"/>
</dbReference>
<proteinExistence type="predicted"/>
<evidence type="ECO:0000313" key="2">
    <source>
        <dbReference type="Proteomes" id="UP000680206"/>
    </source>
</evidence>